<evidence type="ECO:0000313" key="1">
    <source>
        <dbReference type="EMBL" id="RSK43165.1"/>
    </source>
</evidence>
<name>A0A428K9P9_9BACT</name>
<organism evidence="1 2">
    <name type="scientific">Hymenobacter rigui</name>
    <dbReference type="NCBI Taxonomy" id="334424"/>
    <lineage>
        <taxon>Bacteria</taxon>
        <taxon>Pseudomonadati</taxon>
        <taxon>Bacteroidota</taxon>
        <taxon>Cytophagia</taxon>
        <taxon>Cytophagales</taxon>
        <taxon>Hymenobacteraceae</taxon>
        <taxon>Hymenobacter</taxon>
    </lineage>
</organism>
<dbReference type="Proteomes" id="UP000273500">
    <property type="component" value="Unassembled WGS sequence"/>
</dbReference>
<dbReference type="EMBL" id="RWIT01000025">
    <property type="protein sequence ID" value="RSK43165.1"/>
    <property type="molecule type" value="Genomic_DNA"/>
</dbReference>
<comment type="caution">
    <text evidence="1">The sequence shown here is derived from an EMBL/GenBank/DDBJ whole genome shotgun (WGS) entry which is preliminary data.</text>
</comment>
<sequence length="242" mass="26572">MTPDPEINPCPGYRPLRFADASSHLVVRAFTDAHARLLLRFPNLSCPTWSDALRELQSDILVNGREVSFDWQALTTLAQQLAASTQHLPYLPGLLGEDIVAAPQSENELPSSLAGPEVSGSIAEAELETATILLADGTPQSLQQLLKHRASRNRTFHAIIKRHPRGNGKFGFTVRELCRSMRIGAETLTKAKKDPGRLSINSLRGLADAMGEPHPDVINDIMLQTMAKKARADARLKRNSNQ</sequence>
<keyword evidence="2" id="KW-1185">Reference proteome</keyword>
<protein>
    <submittedName>
        <fullName evidence="1">Uncharacterized protein</fullName>
    </submittedName>
</protein>
<proteinExistence type="predicted"/>
<reference evidence="1 2" key="1">
    <citation type="submission" date="2018-12" db="EMBL/GenBank/DDBJ databases">
        <authorList>
            <person name="Feng G."/>
            <person name="Zhu H."/>
        </authorList>
    </citation>
    <scope>NUCLEOTIDE SEQUENCE [LARGE SCALE GENOMIC DNA]</scope>
    <source>
        <strain evidence="1 2">KCTC 12533</strain>
    </source>
</reference>
<dbReference type="OrthoDB" id="887309at2"/>
<accession>A0A428K9P9</accession>
<evidence type="ECO:0000313" key="2">
    <source>
        <dbReference type="Proteomes" id="UP000273500"/>
    </source>
</evidence>
<dbReference type="RefSeq" id="WP_125424475.1">
    <property type="nucleotide sequence ID" value="NZ_RWIT01000025.1"/>
</dbReference>
<dbReference type="AlphaFoldDB" id="A0A428K9P9"/>
<gene>
    <name evidence="1" type="ORF">EI291_22145</name>
</gene>